<name>A0ACC3TN89_9ASCO</name>
<proteinExistence type="predicted"/>
<organism evidence="1 2">
    <name type="scientific">Lipomyces orientalis</name>
    <dbReference type="NCBI Taxonomy" id="1233043"/>
    <lineage>
        <taxon>Eukaryota</taxon>
        <taxon>Fungi</taxon>
        <taxon>Dikarya</taxon>
        <taxon>Ascomycota</taxon>
        <taxon>Saccharomycotina</taxon>
        <taxon>Lipomycetes</taxon>
        <taxon>Lipomycetales</taxon>
        <taxon>Lipomycetaceae</taxon>
        <taxon>Lipomyces</taxon>
    </lineage>
</organism>
<protein>
    <submittedName>
        <fullName evidence="1">NLI interacting factor-like phosphatase-domain-containing protein</fullName>
    </submittedName>
</protein>
<gene>
    <name evidence="1" type="ORF">V1517DRAFT_322947</name>
</gene>
<sequence>MNSIQFISSHVERVIGGAGQQQQQQQPESTSHPSSGSKAATAAGPMLPLTALVSHDSSDENVTKTEPIANVAGEATGAGSDSETLSNFEDGVGGEALANPKSPLDGHGATQRQSDRRNRWWWLFPISMILRFFSYVYTILGSTLGVYDEEKWIAASMGDSADGHNWSSSDEDDELVTRSVPGSGRIIEEDEPGDILQHPDTFATLSELEKHSTQPHQHNSGDVKEVLPPIYQPSYSSPSSRQRSIRIRLARKSTSPSTDPSPNSTSSDEAGPSSESSPPLEVQNSIKSPTSPAISSLSSRATKYPRSLPPPRPLIPKHVAPKTLILDLDETLIHSMSKGGNMSSGHMVEVKLEKQHAILYYVHKRPFCDEFLKKVSRWYNLVIFTASVQEYADPVIDWLERDRKYFKARYYRQHCTFRNGGYVKDITVVEPDLSKVMIIDNSPISYFLHEDNAIAVEGWINDPSDLDLLHLVPFLNGMRYVTDVRTLISLRMGDSAFA</sequence>
<dbReference type="Proteomes" id="UP001489719">
    <property type="component" value="Unassembled WGS sequence"/>
</dbReference>
<keyword evidence="2" id="KW-1185">Reference proteome</keyword>
<reference evidence="2" key="1">
    <citation type="journal article" date="2024" name="Front. Bioeng. Biotechnol.">
        <title>Genome-scale model development and genomic sequencing of the oleaginous clade Lipomyces.</title>
        <authorList>
            <person name="Czajka J.J."/>
            <person name="Han Y."/>
            <person name="Kim J."/>
            <person name="Mondo S.J."/>
            <person name="Hofstad B.A."/>
            <person name="Robles A."/>
            <person name="Haridas S."/>
            <person name="Riley R."/>
            <person name="LaButti K."/>
            <person name="Pangilinan J."/>
            <person name="Andreopoulos W."/>
            <person name="Lipzen A."/>
            <person name="Yan J."/>
            <person name="Wang M."/>
            <person name="Ng V."/>
            <person name="Grigoriev I.V."/>
            <person name="Spatafora J.W."/>
            <person name="Magnuson J.K."/>
            <person name="Baker S.E."/>
            <person name="Pomraning K.R."/>
        </authorList>
    </citation>
    <scope>NUCLEOTIDE SEQUENCE [LARGE SCALE GENOMIC DNA]</scope>
    <source>
        <strain evidence="2">CBS 10300</strain>
    </source>
</reference>
<accession>A0ACC3TN89</accession>
<evidence type="ECO:0000313" key="2">
    <source>
        <dbReference type="Proteomes" id="UP001489719"/>
    </source>
</evidence>
<comment type="caution">
    <text evidence="1">The sequence shown here is derived from an EMBL/GenBank/DDBJ whole genome shotgun (WGS) entry which is preliminary data.</text>
</comment>
<dbReference type="EMBL" id="MU970074">
    <property type="protein sequence ID" value="KAK9322593.1"/>
    <property type="molecule type" value="Genomic_DNA"/>
</dbReference>
<evidence type="ECO:0000313" key="1">
    <source>
        <dbReference type="EMBL" id="KAK9322593.1"/>
    </source>
</evidence>